<name>A0A484B9A1_DRONA</name>
<evidence type="ECO:0000256" key="2">
    <source>
        <dbReference type="SAM" id="Phobius"/>
    </source>
</evidence>
<proteinExistence type="predicted"/>
<comment type="caution">
    <text evidence="3">The sequence shown here is derived from an EMBL/GenBank/DDBJ whole genome shotgun (WGS) entry which is preliminary data.</text>
</comment>
<reference evidence="3 4" key="1">
    <citation type="journal article" date="2019" name="J. Hered.">
        <title>An Improved Genome Assembly for Drosophila navojoa, the Basal Species in the mojavensis Cluster.</title>
        <authorList>
            <person name="Vanderlinde T."/>
            <person name="Dupim E.G."/>
            <person name="Nazario-Yepiz N.O."/>
            <person name="Carvalho A.B."/>
        </authorList>
    </citation>
    <scope>NUCLEOTIDE SEQUENCE [LARGE SCALE GENOMIC DNA]</scope>
    <source>
        <strain evidence="3">Navoj_Jal97</strain>
        <tissue evidence="3">Whole organism</tissue>
    </source>
</reference>
<evidence type="ECO:0000313" key="3">
    <source>
        <dbReference type="EMBL" id="TDG44411.1"/>
    </source>
</evidence>
<organism evidence="3 4">
    <name type="scientific">Drosophila navojoa</name>
    <name type="common">Fruit fly</name>
    <dbReference type="NCBI Taxonomy" id="7232"/>
    <lineage>
        <taxon>Eukaryota</taxon>
        <taxon>Metazoa</taxon>
        <taxon>Ecdysozoa</taxon>
        <taxon>Arthropoda</taxon>
        <taxon>Hexapoda</taxon>
        <taxon>Insecta</taxon>
        <taxon>Pterygota</taxon>
        <taxon>Neoptera</taxon>
        <taxon>Endopterygota</taxon>
        <taxon>Diptera</taxon>
        <taxon>Brachycera</taxon>
        <taxon>Muscomorpha</taxon>
        <taxon>Ephydroidea</taxon>
        <taxon>Drosophilidae</taxon>
        <taxon>Drosophila</taxon>
    </lineage>
</organism>
<gene>
    <name evidence="3" type="ORF">AWZ03_009160</name>
</gene>
<keyword evidence="4" id="KW-1185">Reference proteome</keyword>
<keyword evidence="2" id="KW-1133">Transmembrane helix</keyword>
<feature type="region of interest" description="Disordered" evidence="1">
    <location>
        <begin position="78"/>
        <end position="102"/>
    </location>
</feature>
<dbReference type="EMBL" id="LSRL02000106">
    <property type="protein sequence ID" value="TDG44411.1"/>
    <property type="molecule type" value="Genomic_DNA"/>
</dbReference>
<protein>
    <submittedName>
        <fullName evidence="3">Uncharacterized protein</fullName>
    </submittedName>
</protein>
<feature type="transmembrane region" description="Helical" evidence="2">
    <location>
        <begin position="30"/>
        <end position="49"/>
    </location>
</feature>
<evidence type="ECO:0000313" key="4">
    <source>
        <dbReference type="Proteomes" id="UP000295192"/>
    </source>
</evidence>
<feature type="compositionally biased region" description="Acidic residues" evidence="1">
    <location>
        <begin position="78"/>
        <end position="88"/>
    </location>
</feature>
<keyword evidence="2" id="KW-0472">Membrane</keyword>
<evidence type="ECO:0000256" key="1">
    <source>
        <dbReference type="SAM" id="MobiDB-lite"/>
    </source>
</evidence>
<sequence length="102" mass="11535">MFRVAMRADKREVNNNNGNNNSNIIVGKKLIIIIIIIIIIVRYIIIIIAKHERVALMGWGNRPALYDDNVFRVGNAQEVDEEEQEEEHDGFATANCQVGTAN</sequence>
<keyword evidence="2" id="KW-0812">Transmembrane</keyword>
<accession>A0A484B9A1</accession>
<dbReference type="Proteomes" id="UP000295192">
    <property type="component" value="Unassembled WGS sequence"/>
</dbReference>
<dbReference type="AlphaFoldDB" id="A0A484B9A1"/>